<sequence length="124" mass="14022">MVVQTRLSSMKIQELPSSCETADRKGVNGQSSDQECGEDVPRLDLSALTDDNNWGDSPFFSAPFLDFKSAFQSSYYEGKWHSGWQWNRHLSCLDTNNPLETEQRGKGPNACCMTFYYCMATSLQ</sequence>
<reference evidence="2" key="1">
    <citation type="journal article" date="2014" name="Nat. Commun.">
        <title>The rainbow trout genome provides novel insights into evolution after whole-genome duplication in vertebrates.</title>
        <authorList>
            <person name="Berthelot C."/>
            <person name="Brunet F."/>
            <person name="Chalopin D."/>
            <person name="Juanchich A."/>
            <person name="Bernard M."/>
            <person name="Noel B."/>
            <person name="Bento P."/>
            <person name="Da Silva C."/>
            <person name="Labadie K."/>
            <person name="Alberti A."/>
            <person name="Aury J.M."/>
            <person name="Louis A."/>
            <person name="Dehais P."/>
            <person name="Bardou P."/>
            <person name="Montfort J."/>
            <person name="Klopp C."/>
            <person name="Cabau C."/>
            <person name="Gaspin C."/>
            <person name="Thorgaard G.H."/>
            <person name="Boussaha M."/>
            <person name="Quillet E."/>
            <person name="Guyomard R."/>
            <person name="Galiana D."/>
            <person name="Bobe J."/>
            <person name="Volff J.N."/>
            <person name="Genet C."/>
            <person name="Wincker P."/>
            <person name="Jaillon O."/>
            <person name="Roest Crollius H."/>
            <person name="Guiguen Y."/>
        </authorList>
    </citation>
    <scope>NUCLEOTIDE SEQUENCE [LARGE SCALE GENOMIC DNA]</scope>
</reference>
<feature type="region of interest" description="Disordered" evidence="1">
    <location>
        <begin position="17"/>
        <end position="38"/>
    </location>
</feature>
<reference evidence="2" key="2">
    <citation type="submission" date="2014-03" db="EMBL/GenBank/DDBJ databases">
        <authorList>
            <person name="Genoscope - CEA"/>
        </authorList>
    </citation>
    <scope>NUCLEOTIDE SEQUENCE</scope>
</reference>
<organism evidence="2 3">
    <name type="scientific">Oncorhynchus mykiss</name>
    <name type="common">Rainbow trout</name>
    <name type="synonym">Salmo gairdneri</name>
    <dbReference type="NCBI Taxonomy" id="8022"/>
    <lineage>
        <taxon>Eukaryota</taxon>
        <taxon>Metazoa</taxon>
        <taxon>Chordata</taxon>
        <taxon>Craniata</taxon>
        <taxon>Vertebrata</taxon>
        <taxon>Euteleostomi</taxon>
        <taxon>Actinopterygii</taxon>
        <taxon>Neopterygii</taxon>
        <taxon>Teleostei</taxon>
        <taxon>Protacanthopterygii</taxon>
        <taxon>Salmoniformes</taxon>
        <taxon>Salmonidae</taxon>
        <taxon>Salmoninae</taxon>
        <taxon>Oncorhynchus</taxon>
    </lineage>
</organism>
<protein>
    <submittedName>
        <fullName evidence="2">Uncharacterized protein</fullName>
    </submittedName>
</protein>
<dbReference type="PaxDb" id="8022-A0A060Y6S8"/>
<accession>A0A060Y6S8</accession>
<evidence type="ECO:0000313" key="3">
    <source>
        <dbReference type="Proteomes" id="UP000193380"/>
    </source>
</evidence>
<name>A0A060Y6S8_ONCMY</name>
<dbReference type="STRING" id="8022.A0A060Y6S8"/>
<dbReference type="EMBL" id="FR906664">
    <property type="protein sequence ID" value="CDQ85099.1"/>
    <property type="molecule type" value="Genomic_DNA"/>
</dbReference>
<dbReference type="Proteomes" id="UP000193380">
    <property type="component" value="Unassembled WGS sequence"/>
</dbReference>
<proteinExistence type="predicted"/>
<evidence type="ECO:0000313" key="2">
    <source>
        <dbReference type="EMBL" id="CDQ85099.1"/>
    </source>
</evidence>
<gene>
    <name evidence="2" type="ORF">GSONMT00023016001</name>
</gene>
<evidence type="ECO:0000256" key="1">
    <source>
        <dbReference type="SAM" id="MobiDB-lite"/>
    </source>
</evidence>
<dbReference type="AlphaFoldDB" id="A0A060Y6S8"/>